<dbReference type="EMBL" id="JADCNL010000001">
    <property type="protein sequence ID" value="KAG0495715.1"/>
    <property type="molecule type" value="Genomic_DNA"/>
</dbReference>
<evidence type="ECO:0000313" key="2">
    <source>
        <dbReference type="EMBL" id="KAG0495715.1"/>
    </source>
</evidence>
<comment type="caution">
    <text evidence="2">The sequence shown here is derived from an EMBL/GenBank/DDBJ whole genome shotgun (WGS) entry which is preliminary data.</text>
</comment>
<dbReference type="PANTHER" id="PTHR46524">
    <property type="entry name" value="CW-TYPE ZINC FINGER"/>
    <property type="match status" value="1"/>
</dbReference>
<dbReference type="Proteomes" id="UP000636800">
    <property type="component" value="Chromosome 1"/>
</dbReference>
<name>A0A835VG25_VANPL</name>
<sequence>MSSEPVMDTNPMIKEDLVPGVFRKQKKAKKLKDRLAGSTISANRKRMVDVIDSGVVRSTTEEPMVLYQEMQIWDKLLDCVDGAKRNMNYVRPFAAATSSSSKVSGSQKSKSNFPEVRGSPVESVSSSPMRIFEH</sequence>
<accession>A0A835VG25</accession>
<keyword evidence="3" id="KW-1185">Reference proteome</keyword>
<gene>
    <name evidence="2" type="ORF">HPP92_000406</name>
</gene>
<dbReference type="PANTHER" id="PTHR46524:SF7">
    <property type="entry name" value="CW-TYPE ZINC FINGER"/>
    <property type="match status" value="1"/>
</dbReference>
<proteinExistence type="predicted"/>
<protein>
    <submittedName>
        <fullName evidence="2">Uncharacterized protein</fullName>
    </submittedName>
</protein>
<feature type="compositionally biased region" description="Low complexity" evidence="1">
    <location>
        <begin position="98"/>
        <end position="111"/>
    </location>
</feature>
<feature type="region of interest" description="Disordered" evidence="1">
    <location>
        <begin position="95"/>
        <end position="134"/>
    </location>
</feature>
<reference evidence="2 3" key="1">
    <citation type="journal article" date="2020" name="Nat. Food">
        <title>A phased Vanilla planifolia genome enables genetic improvement of flavour and production.</title>
        <authorList>
            <person name="Hasing T."/>
            <person name="Tang H."/>
            <person name="Brym M."/>
            <person name="Khazi F."/>
            <person name="Huang T."/>
            <person name="Chambers A.H."/>
        </authorList>
    </citation>
    <scope>NUCLEOTIDE SEQUENCE [LARGE SCALE GENOMIC DNA]</scope>
    <source>
        <tissue evidence="2">Leaf</tissue>
    </source>
</reference>
<dbReference type="AlphaFoldDB" id="A0A835VG25"/>
<evidence type="ECO:0000256" key="1">
    <source>
        <dbReference type="SAM" id="MobiDB-lite"/>
    </source>
</evidence>
<dbReference type="InterPro" id="IPR055300">
    <property type="entry name" value="CWZF3/5/7"/>
</dbReference>
<organism evidence="2 3">
    <name type="scientific">Vanilla planifolia</name>
    <name type="common">Vanilla</name>
    <dbReference type="NCBI Taxonomy" id="51239"/>
    <lineage>
        <taxon>Eukaryota</taxon>
        <taxon>Viridiplantae</taxon>
        <taxon>Streptophyta</taxon>
        <taxon>Embryophyta</taxon>
        <taxon>Tracheophyta</taxon>
        <taxon>Spermatophyta</taxon>
        <taxon>Magnoliopsida</taxon>
        <taxon>Liliopsida</taxon>
        <taxon>Asparagales</taxon>
        <taxon>Orchidaceae</taxon>
        <taxon>Vanilloideae</taxon>
        <taxon>Vanilleae</taxon>
        <taxon>Vanilla</taxon>
    </lineage>
</organism>
<evidence type="ECO:0000313" key="3">
    <source>
        <dbReference type="Proteomes" id="UP000636800"/>
    </source>
</evidence>